<evidence type="ECO:0000313" key="6">
    <source>
        <dbReference type="Proteomes" id="UP001319883"/>
    </source>
</evidence>
<organism evidence="5 6">
    <name type="scientific">Modicisalibacter tunisiensis</name>
    <dbReference type="NCBI Taxonomy" id="390637"/>
    <lineage>
        <taxon>Bacteria</taxon>
        <taxon>Pseudomonadati</taxon>
        <taxon>Pseudomonadota</taxon>
        <taxon>Gammaproteobacteria</taxon>
        <taxon>Oceanospirillales</taxon>
        <taxon>Halomonadaceae</taxon>
        <taxon>Modicisalibacter</taxon>
    </lineage>
</organism>
<keyword evidence="3" id="KW-0443">Lipid metabolism</keyword>
<dbReference type="RefSeq" id="WP_224421096.1">
    <property type="nucleotide sequence ID" value="NZ_JAGXFD010000001.1"/>
</dbReference>
<dbReference type="PANTHER" id="PTHR38764:SF1">
    <property type="entry name" value="ACYL CARRIER PROTEIN PHOSPHODIESTERASE"/>
    <property type="match status" value="1"/>
</dbReference>
<keyword evidence="6" id="KW-1185">Reference proteome</keyword>
<keyword evidence="2" id="KW-0378">Hydrolase</keyword>
<dbReference type="InterPro" id="IPR007431">
    <property type="entry name" value="ACP_PD"/>
</dbReference>
<evidence type="ECO:0000256" key="4">
    <source>
        <dbReference type="ARBA" id="ARBA00023160"/>
    </source>
</evidence>
<evidence type="ECO:0000256" key="3">
    <source>
        <dbReference type="ARBA" id="ARBA00023098"/>
    </source>
</evidence>
<accession>A0ABS7X1P0</accession>
<name>A0ABS7X1P0_9GAMM</name>
<protein>
    <submittedName>
        <fullName evidence="5">DUF479 domain-containing protein</fullName>
    </submittedName>
</protein>
<dbReference type="PANTHER" id="PTHR38764">
    <property type="entry name" value="ACYL CARRIER PROTEIN PHOSPHODIESTERASE"/>
    <property type="match status" value="1"/>
</dbReference>
<keyword evidence="4" id="KW-0276">Fatty acid metabolism</keyword>
<evidence type="ECO:0000256" key="1">
    <source>
        <dbReference type="ARBA" id="ARBA00022516"/>
    </source>
</evidence>
<reference evidence="5 6" key="1">
    <citation type="submission" date="2021-05" db="EMBL/GenBank/DDBJ databases">
        <title>Petroleum and Energy Research Collection (APPE): ex situ preservation of microbial diversity associated with the oil industry and exploitation of its biotechnological potential.</title>
        <authorList>
            <person name="Paixao C.T.M."/>
            <person name="Gomes M.B."/>
            <person name="Oliveira V.M."/>
        </authorList>
    </citation>
    <scope>NUCLEOTIDE SEQUENCE [LARGE SCALE GENOMIC DNA]</scope>
    <source>
        <strain evidence="5 6">LIT2</strain>
    </source>
</reference>
<dbReference type="Pfam" id="PF04336">
    <property type="entry name" value="ACP_PD"/>
    <property type="match status" value="1"/>
</dbReference>
<dbReference type="EMBL" id="JAGXFD010000001">
    <property type="protein sequence ID" value="MBZ9568485.1"/>
    <property type="molecule type" value="Genomic_DNA"/>
</dbReference>
<proteinExistence type="predicted"/>
<gene>
    <name evidence="5" type="ORF">KGQ91_12470</name>
</gene>
<sequence>MNFLAHGWLARGGSDDFLYGNLIADGVKGRDLQAWSAATAEGIRHHRRVDAGVDRHPVVCRARARAPRDGRRYAGIALDMVWDHFLARDIADPALIARCYRVLGQRPAPDRLAGMVPALITEDWLSRYADLEFTCRALRGIGRRLRGPDRMGELARWIEDDYARLERDFAELWPSLTRTLAI</sequence>
<evidence type="ECO:0000313" key="5">
    <source>
        <dbReference type="EMBL" id="MBZ9568485.1"/>
    </source>
</evidence>
<dbReference type="Proteomes" id="UP001319883">
    <property type="component" value="Unassembled WGS sequence"/>
</dbReference>
<keyword evidence="4" id="KW-0275">Fatty acid biosynthesis</keyword>
<comment type="caution">
    <text evidence="5">The sequence shown here is derived from an EMBL/GenBank/DDBJ whole genome shotgun (WGS) entry which is preliminary data.</text>
</comment>
<evidence type="ECO:0000256" key="2">
    <source>
        <dbReference type="ARBA" id="ARBA00022801"/>
    </source>
</evidence>
<keyword evidence="1" id="KW-0444">Lipid biosynthesis</keyword>